<evidence type="ECO:0000256" key="6">
    <source>
        <dbReference type="ARBA" id="ARBA00022840"/>
    </source>
</evidence>
<feature type="region of interest" description="Disordered" evidence="11">
    <location>
        <begin position="372"/>
        <end position="563"/>
    </location>
</feature>
<dbReference type="SMART" id="SM00487">
    <property type="entry name" value="DEXDc"/>
    <property type="match status" value="1"/>
</dbReference>
<dbReference type="RefSeq" id="WP_121102359.1">
    <property type="nucleotide sequence ID" value="NZ_RBII01000002.1"/>
</dbReference>
<dbReference type="InterPro" id="IPR014001">
    <property type="entry name" value="Helicase_ATP-bd"/>
</dbReference>
<feature type="domain" description="DEAD-box RNA helicase Q" evidence="14">
    <location>
        <begin position="2"/>
        <end position="30"/>
    </location>
</feature>
<feature type="domain" description="Helicase ATP-binding" evidence="12">
    <location>
        <begin position="33"/>
        <end position="209"/>
    </location>
</feature>
<dbReference type="PROSITE" id="PS51194">
    <property type="entry name" value="HELICASE_CTER"/>
    <property type="match status" value="1"/>
</dbReference>
<dbReference type="GO" id="GO:0016787">
    <property type="term" value="F:hydrolase activity"/>
    <property type="evidence" value="ECO:0007669"/>
    <property type="project" value="UniProtKB-KW"/>
</dbReference>
<feature type="compositionally biased region" description="Polar residues" evidence="11">
    <location>
        <begin position="444"/>
        <end position="474"/>
    </location>
</feature>
<dbReference type="EMBL" id="RBII01000002">
    <property type="protein sequence ID" value="RKQ69544.1"/>
    <property type="molecule type" value="Genomic_DNA"/>
</dbReference>
<evidence type="ECO:0000256" key="3">
    <source>
        <dbReference type="ARBA" id="ARBA00022741"/>
    </source>
</evidence>
<dbReference type="Pfam" id="PF00270">
    <property type="entry name" value="DEAD"/>
    <property type="match status" value="1"/>
</dbReference>
<evidence type="ECO:0000259" key="13">
    <source>
        <dbReference type="PROSITE" id="PS51194"/>
    </source>
</evidence>
<evidence type="ECO:0000256" key="4">
    <source>
        <dbReference type="ARBA" id="ARBA00022801"/>
    </source>
</evidence>
<evidence type="ECO:0000313" key="16">
    <source>
        <dbReference type="Proteomes" id="UP000282211"/>
    </source>
</evidence>
<comment type="catalytic activity">
    <reaction evidence="8">
        <text>ATP + H2O = ADP + phosphate + H(+)</text>
        <dbReference type="Rhea" id="RHEA:13065"/>
        <dbReference type="ChEBI" id="CHEBI:15377"/>
        <dbReference type="ChEBI" id="CHEBI:15378"/>
        <dbReference type="ChEBI" id="CHEBI:30616"/>
        <dbReference type="ChEBI" id="CHEBI:43474"/>
        <dbReference type="ChEBI" id="CHEBI:456216"/>
        <dbReference type="EC" id="3.6.4.13"/>
    </reaction>
</comment>
<dbReference type="PROSITE" id="PS51192">
    <property type="entry name" value="HELICASE_ATP_BIND_1"/>
    <property type="match status" value="1"/>
</dbReference>
<dbReference type="CDD" id="cd00268">
    <property type="entry name" value="DEADc"/>
    <property type="match status" value="1"/>
</dbReference>
<evidence type="ECO:0000256" key="7">
    <source>
        <dbReference type="ARBA" id="ARBA00038437"/>
    </source>
</evidence>
<evidence type="ECO:0000256" key="8">
    <source>
        <dbReference type="ARBA" id="ARBA00047984"/>
    </source>
</evidence>
<dbReference type="InterPro" id="IPR011545">
    <property type="entry name" value="DEAD/DEAH_box_helicase_dom"/>
</dbReference>
<dbReference type="SUPFAM" id="SSF52540">
    <property type="entry name" value="P-loop containing nucleoside triphosphate hydrolases"/>
    <property type="match status" value="1"/>
</dbReference>
<dbReference type="CDD" id="cd18787">
    <property type="entry name" value="SF2_C_DEAD"/>
    <property type="match status" value="1"/>
</dbReference>
<accession>A0A420WEY1</accession>
<feature type="compositionally biased region" description="Basic residues" evidence="11">
    <location>
        <begin position="404"/>
        <end position="413"/>
    </location>
</feature>
<feature type="domain" description="Helicase C-terminal" evidence="13">
    <location>
        <begin position="241"/>
        <end position="382"/>
    </location>
</feature>
<keyword evidence="6" id="KW-0067">ATP-binding</keyword>
<dbReference type="Proteomes" id="UP000282211">
    <property type="component" value="Unassembled WGS sequence"/>
</dbReference>
<dbReference type="InterPro" id="IPR001650">
    <property type="entry name" value="Helicase_C-like"/>
</dbReference>
<feature type="compositionally biased region" description="Basic and acidic residues" evidence="11">
    <location>
        <begin position="475"/>
        <end position="492"/>
    </location>
</feature>
<dbReference type="GO" id="GO:0003724">
    <property type="term" value="F:RNA helicase activity"/>
    <property type="evidence" value="ECO:0007669"/>
    <property type="project" value="UniProtKB-EC"/>
</dbReference>
<proteinExistence type="inferred from homology"/>
<keyword evidence="5 15" id="KW-0347">Helicase</keyword>
<dbReference type="InParanoid" id="A0A420WEY1"/>
<evidence type="ECO:0000256" key="10">
    <source>
        <dbReference type="PROSITE-ProRule" id="PRU00552"/>
    </source>
</evidence>
<evidence type="ECO:0000256" key="9">
    <source>
        <dbReference type="ARBA" id="ARBA00074363"/>
    </source>
</evidence>
<dbReference type="OrthoDB" id="9805696at2"/>
<dbReference type="GO" id="GO:0042255">
    <property type="term" value="P:ribosome assembly"/>
    <property type="evidence" value="ECO:0007669"/>
    <property type="project" value="UniProtKB-ARBA"/>
</dbReference>
<dbReference type="FunFam" id="3.40.50.300:FF:000108">
    <property type="entry name" value="ATP-dependent RNA helicase RhlE"/>
    <property type="match status" value="1"/>
</dbReference>
<keyword evidence="3" id="KW-0547">Nucleotide-binding</keyword>
<dbReference type="PANTHER" id="PTHR47959:SF13">
    <property type="entry name" value="ATP-DEPENDENT RNA HELICASE RHLE"/>
    <property type="match status" value="1"/>
</dbReference>
<evidence type="ECO:0000259" key="12">
    <source>
        <dbReference type="PROSITE" id="PS51192"/>
    </source>
</evidence>
<evidence type="ECO:0000256" key="2">
    <source>
        <dbReference type="ARBA" id="ARBA00022490"/>
    </source>
</evidence>
<dbReference type="GO" id="GO:0005829">
    <property type="term" value="C:cytosol"/>
    <property type="evidence" value="ECO:0007669"/>
    <property type="project" value="TreeGrafter"/>
</dbReference>
<evidence type="ECO:0000256" key="5">
    <source>
        <dbReference type="ARBA" id="ARBA00022806"/>
    </source>
</evidence>
<dbReference type="Pfam" id="PF00271">
    <property type="entry name" value="Helicase_C"/>
    <property type="match status" value="1"/>
</dbReference>
<protein>
    <recommendedName>
        <fullName evidence="9">DEAD-box ATP-dependent RNA helicase RhpA</fullName>
        <ecNumber evidence="1">3.6.4.13</ecNumber>
    </recommendedName>
</protein>
<dbReference type="InterPro" id="IPR027417">
    <property type="entry name" value="P-loop_NTPase"/>
</dbReference>
<dbReference type="GO" id="GO:0005524">
    <property type="term" value="F:ATP binding"/>
    <property type="evidence" value="ECO:0007669"/>
    <property type="project" value="UniProtKB-KW"/>
</dbReference>
<dbReference type="PANTHER" id="PTHR47959">
    <property type="entry name" value="ATP-DEPENDENT RNA HELICASE RHLE-RELATED"/>
    <property type="match status" value="1"/>
</dbReference>
<dbReference type="FunCoup" id="A0A420WEY1">
    <property type="interactions" value="390"/>
</dbReference>
<feature type="compositionally biased region" description="Polar residues" evidence="11">
    <location>
        <begin position="421"/>
        <end position="433"/>
    </location>
</feature>
<evidence type="ECO:0000313" key="15">
    <source>
        <dbReference type="EMBL" id="RKQ69544.1"/>
    </source>
</evidence>
<keyword evidence="2" id="KW-0963">Cytoplasm</keyword>
<dbReference type="EC" id="3.6.4.13" evidence="1"/>
<reference evidence="15 16" key="1">
    <citation type="submission" date="2018-10" db="EMBL/GenBank/DDBJ databases">
        <title>Genomic Encyclopedia of Type Strains, Phase IV (KMG-IV): sequencing the most valuable type-strain genomes for metagenomic binning, comparative biology and taxonomic classification.</title>
        <authorList>
            <person name="Goeker M."/>
        </authorList>
    </citation>
    <scope>NUCLEOTIDE SEQUENCE [LARGE SCALE GENOMIC DNA]</scope>
    <source>
        <strain evidence="15 16">DSM 22008</strain>
    </source>
</reference>
<gene>
    <name evidence="15" type="ORF">DES40_2345</name>
</gene>
<dbReference type="GO" id="GO:0003676">
    <property type="term" value="F:nucleic acid binding"/>
    <property type="evidence" value="ECO:0007669"/>
    <property type="project" value="InterPro"/>
</dbReference>
<keyword evidence="16" id="KW-1185">Reference proteome</keyword>
<comment type="similarity">
    <text evidence="7">Belongs to the DEAD box helicase family.</text>
</comment>
<dbReference type="AlphaFoldDB" id="A0A420WEY1"/>
<dbReference type="InterPro" id="IPR014014">
    <property type="entry name" value="RNA_helicase_DEAD_Q_motif"/>
</dbReference>
<organism evidence="15 16">
    <name type="scientific">Litorimonas taeanensis</name>
    <dbReference type="NCBI Taxonomy" id="568099"/>
    <lineage>
        <taxon>Bacteria</taxon>
        <taxon>Pseudomonadati</taxon>
        <taxon>Pseudomonadota</taxon>
        <taxon>Alphaproteobacteria</taxon>
        <taxon>Maricaulales</taxon>
        <taxon>Robiginitomaculaceae</taxon>
    </lineage>
</organism>
<dbReference type="GO" id="GO:0009266">
    <property type="term" value="P:response to temperature stimulus"/>
    <property type="evidence" value="ECO:0007669"/>
    <property type="project" value="UniProtKB-ARBA"/>
</dbReference>
<dbReference type="InterPro" id="IPR050079">
    <property type="entry name" value="DEAD_box_RNA_helicase"/>
</dbReference>
<evidence type="ECO:0000256" key="11">
    <source>
        <dbReference type="SAM" id="MobiDB-lite"/>
    </source>
</evidence>
<dbReference type="InterPro" id="IPR044742">
    <property type="entry name" value="DEAD/DEAH_RhlB"/>
</dbReference>
<evidence type="ECO:0000256" key="1">
    <source>
        <dbReference type="ARBA" id="ARBA00012552"/>
    </source>
</evidence>
<dbReference type="Gene3D" id="3.40.50.300">
    <property type="entry name" value="P-loop containing nucleotide triphosphate hydrolases"/>
    <property type="match status" value="2"/>
</dbReference>
<evidence type="ECO:0000259" key="14">
    <source>
        <dbReference type="PROSITE" id="PS51195"/>
    </source>
</evidence>
<feature type="short sequence motif" description="Q motif" evidence="10">
    <location>
        <begin position="2"/>
        <end position="30"/>
    </location>
</feature>
<comment type="caution">
    <text evidence="15">The sequence shown here is derived from an EMBL/GenBank/DDBJ whole genome shotgun (WGS) entry which is preliminary data.</text>
</comment>
<dbReference type="SMART" id="SM00490">
    <property type="entry name" value="HELICc"/>
    <property type="match status" value="1"/>
</dbReference>
<sequence length="563" mass="61777">MTTFSSLQLAEPLNRALQDLGHETPTPIQSQAIPEALQGRDIMGIAQTGTGKTAAFALPTLNHIITVEKDAPKRSARVLILAPTRELADQIAVSVRDYGRHVTDLSVSCIYGGVSINRQIKRLVFGNDVIVATPGRLIDLLDRKAIHLNEVEVLILDEADQMMDMGFIHALKKIVPILPKDRQTLFFSATLAPAIKKLSQQFLTDPVHISVTPANTTAEKVEQRVYHVNQADKQSLLSVALLDEEVKKSLVFTRTKHGADRIVKRLAQVGILAVAIHGNKSQGQRQRALEDYRSGKVDVLIATDIAARGIDIPGITHVFNYEIPNVPEQYVHRIGRTARAKRNGVAVAFVDKSESNYLKDIEKLLKEKLPKMDMPSDMTEKLQTLKSRKPLPPPEKPKPDARKGRGKSKKKARSSNASKTEAGNSRSNKSQGDFQRGPKKTAAKPNNRQGHSSKNNTAENNGGTSHRAEQPQNRRVNEKGERVRSRKPKSENASESTPQKPELSAEARKAQSYSGKGFNRAKSNASKGGGKGKPSNRSRHKPAQGNRGQTSGKASTHKPRGRG</sequence>
<keyword evidence="4" id="KW-0378">Hydrolase</keyword>
<dbReference type="PROSITE" id="PS51195">
    <property type="entry name" value="Q_MOTIF"/>
    <property type="match status" value="1"/>
</dbReference>
<name>A0A420WEY1_9PROT</name>